<sequence length="101" mass="11474">MGDVERIRVRLRESAKAHPEVRDLTARRHRYRLDPPLPASEVAAFERRHGLELRGSFARLVVTGGAAGQVWSDHLWTGSSLDPGPDFRDWYLRWLDGAAGR</sequence>
<dbReference type="EMBL" id="CP163445">
    <property type="protein sequence ID" value="XDQ81623.1"/>
    <property type="molecule type" value="Genomic_DNA"/>
</dbReference>
<reference evidence="1" key="1">
    <citation type="submission" date="2024-07" db="EMBL/GenBank/DDBJ databases">
        <authorList>
            <person name="Yu S.T."/>
        </authorList>
    </citation>
    <scope>NUCLEOTIDE SEQUENCE</scope>
    <source>
        <strain evidence="1">Y1</strain>
    </source>
</reference>
<dbReference type="RefSeq" id="WP_369184371.1">
    <property type="nucleotide sequence ID" value="NZ_CP163445.1"/>
</dbReference>
<dbReference type="AlphaFoldDB" id="A0AB39TRG4"/>
<organism evidence="1">
    <name type="scientific">Streptomyces sp. Y1</name>
    <dbReference type="NCBI Taxonomy" id="3238634"/>
    <lineage>
        <taxon>Bacteria</taxon>
        <taxon>Bacillati</taxon>
        <taxon>Actinomycetota</taxon>
        <taxon>Actinomycetes</taxon>
        <taxon>Kitasatosporales</taxon>
        <taxon>Streptomycetaceae</taxon>
        <taxon>Streptomyces</taxon>
    </lineage>
</organism>
<accession>A0AB39TRG4</accession>
<protein>
    <recommendedName>
        <fullName evidence="2">SMI1/KNR4 family protein</fullName>
    </recommendedName>
</protein>
<evidence type="ECO:0000313" key="1">
    <source>
        <dbReference type="EMBL" id="XDQ81623.1"/>
    </source>
</evidence>
<evidence type="ECO:0008006" key="2">
    <source>
        <dbReference type="Google" id="ProtNLM"/>
    </source>
</evidence>
<proteinExistence type="predicted"/>
<gene>
    <name evidence="1" type="ORF">AB2U05_25730</name>
</gene>
<name>A0AB39TRG4_9ACTN</name>